<keyword evidence="7" id="KW-1133">Transmembrane helix</keyword>
<dbReference type="PANTHER" id="PTHR30606:SF9">
    <property type="entry name" value="LIPID A BIOSYNTHESIS LAUROYLTRANSFERASE"/>
    <property type="match status" value="1"/>
</dbReference>
<dbReference type="CDD" id="cd07984">
    <property type="entry name" value="LPLAT_LABLAT-like"/>
    <property type="match status" value="1"/>
</dbReference>
<evidence type="ECO:0000256" key="5">
    <source>
        <dbReference type="ARBA" id="ARBA00023136"/>
    </source>
</evidence>
<keyword evidence="7" id="KW-0812">Transmembrane</keyword>
<evidence type="ECO:0000256" key="6">
    <source>
        <dbReference type="ARBA" id="ARBA00023315"/>
    </source>
</evidence>
<evidence type="ECO:0000256" key="3">
    <source>
        <dbReference type="ARBA" id="ARBA00022519"/>
    </source>
</evidence>
<name>A0A380N142_9GAMM</name>
<dbReference type="RefSeq" id="WP_245888188.1">
    <property type="nucleotide sequence ID" value="NZ_UHIA01000004.1"/>
</dbReference>
<gene>
    <name evidence="8" type="primary">htrB</name>
    <name evidence="8" type="ORF">NCTC10717_02277</name>
</gene>
<dbReference type="PANTHER" id="PTHR30606">
    <property type="entry name" value="LIPID A BIOSYNTHESIS LAUROYL ACYLTRANSFERASE"/>
    <property type="match status" value="1"/>
</dbReference>
<dbReference type="EMBL" id="UHIA01000004">
    <property type="protein sequence ID" value="SUO98525.1"/>
    <property type="molecule type" value="Genomic_DNA"/>
</dbReference>
<dbReference type="AlphaFoldDB" id="A0A380N142"/>
<organism evidence="8 9">
    <name type="scientific">Suttonella indologenes</name>
    <dbReference type="NCBI Taxonomy" id="13276"/>
    <lineage>
        <taxon>Bacteria</taxon>
        <taxon>Pseudomonadati</taxon>
        <taxon>Pseudomonadota</taxon>
        <taxon>Gammaproteobacteria</taxon>
        <taxon>Cardiobacteriales</taxon>
        <taxon>Cardiobacteriaceae</taxon>
        <taxon>Suttonella</taxon>
    </lineage>
</organism>
<evidence type="ECO:0000256" key="2">
    <source>
        <dbReference type="ARBA" id="ARBA00022475"/>
    </source>
</evidence>
<evidence type="ECO:0000313" key="8">
    <source>
        <dbReference type="EMBL" id="SUO98525.1"/>
    </source>
</evidence>
<keyword evidence="4 8" id="KW-0808">Transferase</keyword>
<keyword evidence="9" id="KW-1185">Reference proteome</keyword>
<dbReference type="GO" id="GO:0005886">
    <property type="term" value="C:plasma membrane"/>
    <property type="evidence" value="ECO:0007669"/>
    <property type="project" value="UniProtKB-SubCell"/>
</dbReference>
<keyword evidence="2" id="KW-1003">Cell membrane</keyword>
<proteinExistence type="predicted"/>
<keyword evidence="5 7" id="KW-0472">Membrane</keyword>
<evidence type="ECO:0000313" key="9">
    <source>
        <dbReference type="Proteomes" id="UP000254575"/>
    </source>
</evidence>
<comment type="subcellular location">
    <subcellularLocation>
        <location evidence="1">Cell inner membrane</location>
    </subcellularLocation>
</comment>
<dbReference type="Pfam" id="PF03279">
    <property type="entry name" value="Lip_A_acyltrans"/>
    <property type="match status" value="1"/>
</dbReference>
<protein>
    <submittedName>
        <fullName evidence="8">Lipid A biosynthesis lauroyl acyltransferase</fullName>
        <ecNumber evidence="8">2.3.1.-</ecNumber>
    </submittedName>
</protein>
<evidence type="ECO:0000256" key="1">
    <source>
        <dbReference type="ARBA" id="ARBA00004533"/>
    </source>
</evidence>
<evidence type="ECO:0000256" key="7">
    <source>
        <dbReference type="SAM" id="Phobius"/>
    </source>
</evidence>
<dbReference type="InterPro" id="IPR004960">
    <property type="entry name" value="LipA_acyltrans"/>
</dbReference>
<dbReference type="GO" id="GO:0009247">
    <property type="term" value="P:glycolipid biosynthetic process"/>
    <property type="evidence" value="ECO:0007669"/>
    <property type="project" value="UniProtKB-ARBA"/>
</dbReference>
<evidence type="ECO:0000256" key="4">
    <source>
        <dbReference type="ARBA" id="ARBA00022679"/>
    </source>
</evidence>
<dbReference type="GO" id="GO:0016746">
    <property type="term" value="F:acyltransferase activity"/>
    <property type="evidence" value="ECO:0007669"/>
    <property type="project" value="UniProtKB-KW"/>
</dbReference>
<keyword evidence="6 8" id="KW-0012">Acyltransferase</keyword>
<reference evidence="8 9" key="1">
    <citation type="submission" date="2018-06" db="EMBL/GenBank/DDBJ databases">
        <authorList>
            <consortium name="Pathogen Informatics"/>
            <person name="Doyle S."/>
        </authorList>
    </citation>
    <scope>NUCLEOTIDE SEQUENCE [LARGE SCALE GENOMIC DNA]</scope>
    <source>
        <strain evidence="8 9">NCTC10717</strain>
    </source>
</reference>
<dbReference type="Proteomes" id="UP000254575">
    <property type="component" value="Unassembled WGS sequence"/>
</dbReference>
<feature type="transmembrane region" description="Helical" evidence="7">
    <location>
        <begin position="12"/>
        <end position="30"/>
    </location>
</feature>
<keyword evidence="3" id="KW-0997">Cell inner membrane</keyword>
<accession>A0A380N142</accession>
<dbReference type="EC" id="2.3.1.-" evidence="8"/>
<dbReference type="PIRSF" id="PIRSF026649">
    <property type="entry name" value="MsbB"/>
    <property type="match status" value="1"/>
</dbReference>
<sequence>MQDLKAIRHLKFIAYWFLLGLLWLAVQLPWRARMALGAWIGRLMFALAKSRRHITEVNLRRVFPQRSEQDLQRALRQYAESVGQGMIETGMGWFWSEARLRKISQIEGDAAALAKVMDKQQPVVLVGLHTTLMELGVRLLGIYVDSAGMYRPLSNPFFHEWIKYQRGRSATELVHFKDMRAVLRILQSGGNLWYALDQDMGIRTGVFAPFFGIEACSVNILPKLSQRTAAAWIPVFIWREGREYVVRVGAEIPQYEGQSDTEVMTAVNAAYEVEIRQYPEQYFWLHRRFKTRPEGEKPWY</sequence>